<dbReference type="Proteomes" id="UP000476332">
    <property type="component" value="Unassembled WGS sequence"/>
</dbReference>
<dbReference type="SUPFAM" id="SSF53300">
    <property type="entry name" value="vWA-like"/>
    <property type="match status" value="1"/>
</dbReference>
<accession>A0A6L9MCC7</accession>
<keyword evidence="1" id="KW-1133">Transmembrane helix</keyword>
<dbReference type="EMBL" id="JAAAMJ010000001">
    <property type="protein sequence ID" value="NDV85351.1"/>
    <property type="molecule type" value="Genomic_DNA"/>
</dbReference>
<evidence type="ECO:0000313" key="4">
    <source>
        <dbReference type="Proteomes" id="UP000476332"/>
    </source>
</evidence>
<comment type="caution">
    <text evidence="3">The sequence shown here is derived from an EMBL/GenBank/DDBJ whole genome shotgun (WGS) entry which is preliminary data.</text>
</comment>
<feature type="transmembrane region" description="Helical" evidence="1">
    <location>
        <begin position="297"/>
        <end position="315"/>
    </location>
</feature>
<organism evidence="3 4">
    <name type="scientific">Aurantimonas aggregata</name>
    <dbReference type="NCBI Taxonomy" id="2047720"/>
    <lineage>
        <taxon>Bacteria</taxon>
        <taxon>Pseudomonadati</taxon>
        <taxon>Pseudomonadota</taxon>
        <taxon>Alphaproteobacteria</taxon>
        <taxon>Hyphomicrobiales</taxon>
        <taxon>Aurantimonadaceae</taxon>
        <taxon>Aurantimonas</taxon>
    </lineage>
</organism>
<proteinExistence type="predicted"/>
<name>A0A6L9MCC7_9HYPH</name>
<gene>
    <name evidence="3" type="ORF">GTW51_01405</name>
</gene>
<dbReference type="Gene3D" id="3.40.50.410">
    <property type="entry name" value="von Willebrand factor, type A domain"/>
    <property type="match status" value="1"/>
</dbReference>
<protein>
    <submittedName>
        <fullName evidence="3">VWA domain-containing protein</fullName>
    </submittedName>
</protein>
<dbReference type="InterPro" id="IPR050768">
    <property type="entry name" value="UPF0353/GerABKA_families"/>
</dbReference>
<feature type="domain" description="VWFA" evidence="2">
    <location>
        <begin position="91"/>
        <end position="281"/>
    </location>
</feature>
<dbReference type="PANTHER" id="PTHR22550:SF18">
    <property type="entry name" value="VWFA DOMAIN-CONTAINING PROTEIN"/>
    <property type="match status" value="1"/>
</dbReference>
<dbReference type="InterPro" id="IPR002035">
    <property type="entry name" value="VWF_A"/>
</dbReference>
<evidence type="ECO:0000259" key="2">
    <source>
        <dbReference type="PROSITE" id="PS50234"/>
    </source>
</evidence>
<dbReference type="InterPro" id="IPR036465">
    <property type="entry name" value="vWFA_dom_sf"/>
</dbReference>
<sequence length="320" mass="33657">MSMWSFAFPYAFLSLPLPLLALLLLPPRRAATGALIVPASIAERLTAGSADGVRVRARRLLPALLWLALVVALAGPQRLEPVAALPTSGRDIVLSIDLSGSMEKEDFVLDGAPVSRLDAVKRVASSFVRSRAGDRVGLVIFAETAYFAAPLTFDVESVARAVDEAVIGISGRSTAIADGLGLAMKRLERSDAASRVVILLSDGANNAGTVQPDDAGALASRLGIRVHTIALGPEDLETAPQSRDAVDTATLRSIAQESGGETFRVRTTADLEAVTGAIDALETSAFDRPAAQIHRAYWIYPGILALLLSLGLILGGRRMA</sequence>
<evidence type="ECO:0000313" key="3">
    <source>
        <dbReference type="EMBL" id="NDV85351.1"/>
    </source>
</evidence>
<dbReference type="PANTHER" id="PTHR22550">
    <property type="entry name" value="SPORE GERMINATION PROTEIN"/>
    <property type="match status" value="1"/>
</dbReference>
<dbReference type="PROSITE" id="PS50234">
    <property type="entry name" value="VWFA"/>
    <property type="match status" value="1"/>
</dbReference>
<dbReference type="SMART" id="SM00327">
    <property type="entry name" value="VWA"/>
    <property type="match status" value="1"/>
</dbReference>
<dbReference type="Pfam" id="PF00092">
    <property type="entry name" value="VWA"/>
    <property type="match status" value="1"/>
</dbReference>
<dbReference type="AlphaFoldDB" id="A0A6L9MCC7"/>
<evidence type="ECO:0000256" key="1">
    <source>
        <dbReference type="SAM" id="Phobius"/>
    </source>
</evidence>
<keyword evidence="1" id="KW-0472">Membrane</keyword>
<dbReference type="RefSeq" id="WP_163042088.1">
    <property type="nucleotide sequence ID" value="NZ_JAAAMJ010000001.1"/>
</dbReference>
<keyword evidence="1" id="KW-0812">Transmembrane</keyword>
<reference evidence="3 4" key="1">
    <citation type="submission" date="2020-01" db="EMBL/GenBank/DDBJ databases">
        <title>Genomes of bacteria type strains.</title>
        <authorList>
            <person name="Chen J."/>
            <person name="Zhu S."/>
            <person name="Chen J."/>
        </authorList>
    </citation>
    <scope>NUCLEOTIDE SEQUENCE [LARGE SCALE GENOMIC DNA]</scope>
    <source>
        <strain evidence="3 4">KCTC 52919</strain>
    </source>
</reference>
<keyword evidence="4" id="KW-1185">Reference proteome</keyword>